<gene>
    <name evidence="3" type="ORF">BaRGS_00010330</name>
</gene>
<evidence type="ECO:0000256" key="1">
    <source>
        <dbReference type="SAM" id="MobiDB-lite"/>
    </source>
</evidence>
<evidence type="ECO:0000313" key="3">
    <source>
        <dbReference type="EMBL" id="KAK7498376.1"/>
    </source>
</evidence>
<protein>
    <submittedName>
        <fullName evidence="3">Uncharacterized protein</fullName>
    </submittedName>
</protein>
<keyword evidence="2" id="KW-1133">Transmembrane helix</keyword>
<proteinExistence type="predicted"/>
<name>A0ABD0LGN9_9CAEN</name>
<feature type="compositionally biased region" description="Basic and acidic residues" evidence="1">
    <location>
        <begin position="30"/>
        <end position="47"/>
    </location>
</feature>
<keyword evidence="4" id="KW-1185">Reference proteome</keyword>
<organism evidence="3 4">
    <name type="scientific">Batillaria attramentaria</name>
    <dbReference type="NCBI Taxonomy" id="370345"/>
    <lineage>
        <taxon>Eukaryota</taxon>
        <taxon>Metazoa</taxon>
        <taxon>Spiralia</taxon>
        <taxon>Lophotrochozoa</taxon>
        <taxon>Mollusca</taxon>
        <taxon>Gastropoda</taxon>
        <taxon>Caenogastropoda</taxon>
        <taxon>Sorbeoconcha</taxon>
        <taxon>Cerithioidea</taxon>
        <taxon>Batillariidae</taxon>
        <taxon>Batillaria</taxon>
    </lineage>
</organism>
<keyword evidence="2" id="KW-0812">Transmembrane</keyword>
<dbReference type="AlphaFoldDB" id="A0ABD0LGN9"/>
<feature type="region of interest" description="Disordered" evidence="1">
    <location>
        <begin position="87"/>
        <end position="119"/>
    </location>
</feature>
<feature type="region of interest" description="Disordered" evidence="1">
    <location>
        <begin position="217"/>
        <end position="249"/>
    </location>
</feature>
<evidence type="ECO:0000313" key="4">
    <source>
        <dbReference type="Proteomes" id="UP001519460"/>
    </source>
</evidence>
<evidence type="ECO:0000256" key="2">
    <source>
        <dbReference type="SAM" id="Phobius"/>
    </source>
</evidence>
<reference evidence="3 4" key="1">
    <citation type="journal article" date="2023" name="Sci. Data">
        <title>Genome assembly of the Korean intertidal mud-creeper Batillaria attramentaria.</title>
        <authorList>
            <person name="Patra A.K."/>
            <person name="Ho P.T."/>
            <person name="Jun S."/>
            <person name="Lee S.J."/>
            <person name="Kim Y."/>
            <person name="Won Y.J."/>
        </authorList>
    </citation>
    <scope>NUCLEOTIDE SEQUENCE [LARGE SCALE GENOMIC DNA]</scope>
    <source>
        <strain evidence="3">Wonlab-2016</strain>
    </source>
</reference>
<feature type="region of interest" description="Disordered" evidence="1">
    <location>
        <begin position="29"/>
        <end position="75"/>
    </location>
</feature>
<dbReference type="EMBL" id="JACVVK020000051">
    <property type="protein sequence ID" value="KAK7498376.1"/>
    <property type="molecule type" value="Genomic_DNA"/>
</dbReference>
<sequence length="282" mass="31431">MDVEDYLASCVLQFSIMATLCILALHSTTKKSDKGDGAKSPQDKKAQPEQPRLPPPKPPHLEDLSSSDTQNSDIDSLYGSLRRNQARGIQGQMSESDGEITPQGTARRPPPRRHTVGGAQIQQHLMQGDGTDRKKEAFFELLAQRYPQYADKITGMALYQTNTPAERVREQPRRQVHVEQNHLNHTRPLRRLSLTVPQGLFAGSSDRCLTIWPRAPGARESKSAADNEDNSSSLRDRKNVRRSRPQRESAVRLAVIDGQRTVCDGLDLVTIWSQLSGRLGHG</sequence>
<dbReference type="Proteomes" id="UP001519460">
    <property type="component" value="Unassembled WGS sequence"/>
</dbReference>
<keyword evidence="2" id="KW-0472">Membrane</keyword>
<feature type="compositionally biased region" description="Polar residues" evidence="1">
    <location>
        <begin position="64"/>
        <end position="74"/>
    </location>
</feature>
<accession>A0ABD0LGN9</accession>
<feature type="transmembrane region" description="Helical" evidence="2">
    <location>
        <begin position="6"/>
        <end position="25"/>
    </location>
</feature>
<comment type="caution">
    <text evidence="3">The sequence shown here is derived from an EMBL/GenBank/DDBJ whole genome shotgun (WGS) entry which is preliminary data.</text>
</comment>